<dbReference type="PIRSF" id="PIRSF006806">
    <property type="entry name" value="FTHF_cligase"/>
    <property type="match status" value="1"/>
</dbReference>
<dbReference type="NCBIfam" id="TIGR02727">
    <property type="entry name" value="MTHFS_bact"/>
    <property type="match status" value="1"/>
</dbReference>
<keyword evidence="3 4" id="KW-0067">ATP-binding</keyword>
<keyword evidence="5" id="KW-0460">Magnesium</keyword>
<dbReference type="Proteomes" id="UP000448867">
    <property type="component" value="Unassembled WGS sequence"/>
</dbReference>
<feature type="binding site" evidence="4">
    <location>
        <position position="55"/>
    </location>
    <ligand>
        <name>substrate</name>
    </ligand>
</feature>
<dbReference type="InterPro" id="IPR037171">
    <property type="entry name" value="NagB/RpiA_transferase-like"/>
</dbReference>
<sequence length="189" mass="21413">MLAKKQLRTEMKTKLEEMDSAVYAVQCGLIHSHTAASPSWERAETIAFTISRGKEVDTFSMIEQAWKEGKTVAVPKCEPKTKEMIFRALTSFDELETVYFGLQEPIPARTALLSKEELDLIFVPGICFDHKGFRIGYGGGYYDRYLKGYKGETAAMAFSMQLLPEVPFEKHDIPVQYIFSEDGVITCRC</sequence>
<evidence type="ECO:0000313" key="6">
    <source>
        <dbReference type="EMBL" id="MRX72633.1"/>
    </source>
</evidence>
<keyword evidence="6" id="KW-0436">Ligase</keyword>
<protein>
    <recommendedName>
        <fullName evidence="5">5-formyltetrahydrofolate cyclo-ligase</fullName>
        <ecNumber evidence="5">6.3.3.2</ecNumber>
    </recommendedName>
</protein>
<dbReference type="GO" id="GO:0005524">
    <property type="term" value="F:ATP binding"/>
    <property type="evidence" value="ECO:0007669"/>
    <property type="project" value="UniProtKB-KW"/>
</dbReference>
<reference evidence="6 7" key="1">
    <citation type="submission" date="2019-11" db="EMBL/GenBank/DDBJ databases">
        <title>Bacillus lacus genome.</title>
        <authorList>
            <person name="Allen C.J."/>
            <person name="Newman J.D."/>
        </authorList>
    </citation>
    <scope>NUCLEOTIDE SEQUENCE [LARGE SCALE GENOMIC DNA]</scope>
    <source>
        <strain evidence="6 7">KCTC 33946</strain>
    </source>
</reference>
<proteinExistence type="inferred from homology"/>
<feature type="binding site" evidence="4">
    <location>
        <begin position="134"/>
        <end position="142"/>
    </location>
    <ligand>
        <name>ATP</name>
        <dbReference type="ChEBI" id="CHEBI:30616"/>
    </ligand>
</feature>
<dbReference type="Pfam" id="PF01812">
    <property type="entry name" value="5-FTHF_cyc-lig"/>
    <property type="match status" value="1"/>
</dbReference>
<evidence type="ECO:0000256" key="5">
    <source>
        <dbReference type="RuleBase" id="RU361279"/>
    </source>
</evidence>
<dbReference type="EMBL" id="WKKI01000018">
    <property type="protein sequence ID" value="MRX72633.1"/>
    <property type="molecule type" value="Genomic_DNA"/>
</dbReference>
<feature type="binding site" evidence="4">
    <location>
        <position position="50"/>
    </location>
    <ligand>
        <name>substrate</name>
    </ligand>
</feature>
<keyword evidence="5" id="KW-0479">Metal-binding</keyword>
<keyword evidence="7" id="KW-1185">Reference proteome</keyword>
<feature type="binding site" evidence="4">
    <location>
        <begin position="4"/>
        <end position="8"/>
    </location>
    <ligand>
        <name>ATP</name>
        <dbReference type="ChEBI" id="CHEBI:30616"/>
    </ligand>
</feature>
<name>A0A7X2IZG3_9BACI</name>
<evidence type="ECO:0000256" key="4">
    <source>
        <dbReference type="PIRSR" id="PIRSR006806-1"/>
    </source>
</evidence>
<comment type="similarity">
    <text evidence="1 5">Belongs to the 5-formyltetrahydrofolate cyclo-ligase family.</text>
</comment>
<dbReference type="InterPro" id="IPR002698">
    <property type="entry name" value="FTHF_cligase"/>
</dbReference>
<evidence type="ECO:0000256" key="3">
    <source>
        <dbReference type="ARBA" id="ARBA00022840"/>
    </source>
</evidence>
<dbReference type="GO" id="GO:0030272">
    <property type="term" value="F:5-formyltetrahydrofolate cyclo-ligase activity"/>
    <property type="evidence" value="ECO:0007669"/>
    <property type="project" value="UniProtKB-EC"/>
</dbReference>
<comment type="caution">
    <text evidence="6">The sequence shown here is derived from an EMBL/GenBank/DDBJ whole genome shotgun (WGS) entry which is preliminary data.</text>
</comment>
<dbReference type="GO" id="GO:0035999">
    <property type="term" value="P:tetrahydrofolate interconversion"/>
    <property type="evidence" value="ECO:0007669"/>
    <property type="project" value="TreeGrafter"/>
</dbReference>
<evidence type="ECO:0000256" key="1">
    <source>
        <dbReference type="ARBA" id="ARBA00010638"/>
    </source>
</evidence>
<dbReference type="AlphaFoldDB" id="A0A7X2IZG3"/>
<dbReference type="PANTHER" id="PTHR23407">
    <property type="entry name" value="ATPASE INHIBITOR/5-FORMYLTETRAHYDROFOLATE CYCLO-LIGASE"/>
    <property type="match status" value="1"/>
</dbReference>
<dbReference type="Gene3D" id="3.40.50.10420">
    <property type="entry name" value="NagB/RpiA/CoA transferase-like"/>
    <property type="match status" value="1"/>
</dbReference>
<dbReference type="EC" id="6.3.3.2" evidence="5"/>
<evidence type="ECO:0000313" key="7">
    <source>
        <dbReference type="Proteomes" id="UP000448867"/>
    </source>
</evidence>
<dbReference type="InterPro" id="IPR024185">
    <property type="entry name" value="FTHF_cligase-like_sf"/>
</dbReference>
<comment type="cofactor">
    <cofactor evidence="5">
        <name>Mg(2+)</name>
        <dbReference type="ChEBI" id="CHEBI:18420"/>
    </cofactor>
</comment>
<dbReference type="GO" id="GO:0009396">
    <property type="term" value="P:folic acid-containing compound biosynthetic process"/>
    <property type="evidence" value="ECO:0007669"/>
    <property type="project" value="TreeGrafter"/>
</dbReference>
<gene>
    <name evidence="6" type="ORF">GJU40_10790</name>
</gene>
<keyword evidence="2 4" id="KW-0547">Nucleotide-binding</keyword>
<dbReference type="PANTHER" id="PTHR23407:SF1">
    <property type="entry name" value="5-FORMYLTETRAHYDROFOLATE CYCLO-LIGASE"/>
    <property type="match status" value="1"/>
</dbReference>
<organism evidence="6 7">
    <name type="scientific">Metabacillus lacus</name>
    <dbReference type="NCBI Taxonomy" id="1983721"/>
    <lineage>
        <taxon>Bacteria</taxon>
        <taxon>Bacillati</taxon>
        <taxon>Bacillota</taxon>
        <taxon>Bacilli</taxon>
        <taxon>Bacillales</taxon>
        <taxon>Bacillaceae</taxon>
        <taxon>Metabacillus</taxon>
    </lineage>
</organism>
<comment type="catalytic activity">
    <reaction evidence="5">
        <text>(6S)-5-formyl-5,6,7,8-tetrahydrofolate + ATP = (6R)-5,10-methenyltetrahydrofolate + ADP + phosphate</text>
        <dbReference type="Rhea" id="RHEA:10488"/>
        <dbReference type="ChEBI" id="CHEBI:30616"/>
        <dbReference type="ChEBI" id="CHEBI:43474"/>
        <dbReference type="ChEBI" id="CHEBI:57455"/>
        <dbReference type="ChEBI" id="CHEBI:57457"/>
        <dbReference type="ChEBI" id="CHEBI:456216"/>
        <dbReference type="EC" id="6.3.3.2"/>
    </reaction>
</comment>
<accession>A0A7X2IZG3</accession>
<dbReference type="GO" id="GO:0046872">
    <property type="term" value="F:metal ion binding"/>
    <property type="evidence" value="ECO:0007669"/>
    <property type="project" value="UniProtKB-KW"/>
</dbReference>
<dbReference type="SUPFAM" id="SSF100950">
    <property type="entry name" value="NagB/RpiA/CoA transferase-like"/>
    <property type="match status" value="1"/>
</dbReference>
<dbReference type="OrthoDB" id="9801938at2"/>
<evidence type="ECO:0000256" key="2">
    <source>
        <dbReference type="ARBA" id="ARBA00022741"/>
    </source>
</evidence>